<comment type="caution">
    <text evidence="3">The sequence shown here is derived from an EMBL/GenBank/DDBJ whole genome shotgun (WGS) entry which is preliminary data.</text>
</comment>
<dbReference type="Proteomes" id="UP001243009">
    <property type="component" value="Unassembled WGS sequence"/>
</dbReference>
<dbReference type="PANTHER" id="PTHR43222:SF2">
    <property type="entry name" value="NUDIX HYDROLASE 23, CHLOROPLASTIC"/>
    <property type="match status" value="1"/>
</dbReference>
<dbReference type="EMBL" id="JAUTWS010000019">
    <property type="protein sequence ID" value="MDO9710635.1"/>
    <property type="molecule type" value="Genomic_DNA"/>
</dbReference>
<keyword evidence="3" id="KW-0378">Hydrolase</keyword>
<reference evidence="3 4" key="1">
    <citation type="submission" date="2023-08" db="EMBL/GenBank/DDBJ databases">
        <title>The draft genome sequence of Paracraurococcus sp. LOR1-02.</title>
        <authorList>
            <person name="Kingkaew E."/>
            <person name="Tanasupawat S."/>
        </authorList>
    </citation>
    <scope>NUCLEOTIDE SEQUENCE [LARGE SCALE GENOMIC DNA]</scope>
    <source>
        <strain evidence="3 4">LOR1-02</strain>
    </source>
</reference>
<feature type="region of interest" description="Disordered" evidence="1">
    <location>
        <begin position="160"/>
        <end position="182"/>
    </location>
</feature>
<keyword evidence="4" id="KW-1185">Reference proteome</keyword>
<evidence type="ECO:0000256" key="1">
    <source>
        <dbReference type="SAM" id="MobiDB-lite"/>
    </source>
</evidence>
<proteinExistence type="predicted"/>
<evidence type="ECO:0000313" key="3">
    <source>
        <dbReference type="EMBL" id="MDO9710635.1"/>
    </source>
</evidence>
<feature type="domain" description="Nudix hydrolase" evidence="2">
    <location>
        <begin position="29"/>
        <end position="154"/>
    </location>
</feature>
<organism evidence="3 4">
    <name type="scientific">Paracraurococcus lichenis</name>
    <dbReference type="NCBI Taxonomy" id="3064888"/>
    <lineage>
        <taxon>Bacteria</taxon>
        <taxon>Pseudomonadati</taxon>
        <taxon>Pseudomonadota</taxon>
        <taxon>Alphaproteobacteria</taxon>
        <taxon>Acetobacterales</taxon>
        <taxon>Roseomonadaceae</taxon>
        <taxon>Paracraurococcus</taxon>
    </lineage>
</organism>
<dbReference type="RefSeq" id="WP_305105494.1">
    <property type="nucleotide sequence ID" value="NZ_JAUTWS010000019.1"/>
</dbReference>
<dbReference type="PROSITE" id="PS51462">
    <property type="entry name" value="NUDIX"/>
    <property type="match status" value="1"/>
</dbReference>
<dbReference type="Pfam" id="PF00293">
    <property type="entry name" value="NUDIX"/>
    <property type="match status" value="1"/>
</dbReference>
<dbReference type="GO" id="GO:0016787">
    <property type="term" value="F:hydrolase activity"/>
    <property type="evidence" value="ECO:0007669"/>
    <property type="project" value="UniProtKB-KW"/>
</dbReference>
<dbReference type="Gene3D" id="2.20.70.10">
    <property type="match status" value="1"/>
</dbReference>
<evidence type="ECO:0000313" key="4">
    <source>
        <dbReference type="Proteomes" id="UP001243009"/>
    </source>
</evidence>
<protein>
    <submittedName>
        <fullName evidence="3">NUDIX hydrolase</fullName>
    </submittedName>
</protein>
<dbReference type="Gene3D" id="3.90.79.10">
    <property type="entry name" value="Nucleoside Triphosphate Pyrophosphohydrolase"/>
    <property type="match status" value="1"/>
</dbReference>
<evidence type="ECO:0000259" key="2">
    <source>
        <dbReference type="PROSITE" id="PS51462"/>
    </source>
</evidence>
<gene>
    <name evidence="3" type="ORF">Q7A36_19945</name>
</gene>
<dbReference type="CDD" id="cd04511">
    <property type="entry name" value="NUDIX_Hydrolase"/>
    <property type="match status" value="1"/>
</dbReference>
<name>A0ABT9E385_9PROT</name>
<dbReference type="InterPro" id="IPR000086">
    <property type="entry name" value="NUDIX_hydrolase_dom"/>
</dbReference>
<dbReference type="PANTHER" id="PTHR43222">
    <property type="entry name" value="NUDIX HYDROLASE 23"/>
    <property type="match status" value="1"/>
</dbReference>
<dbReference type="Pfam" id="PF14803">
    <property type="entry name" value="Zn_ribbon_Nudix"/>
    <property type="match status" value="1"/>
</dbReference>
<accession>A0ABT9E385</accession>
<dbReference type="SUPFAM" id="SSF55811">
    <property type="entry name" value="Nudix"/>
    <property type="match status" value="1"/>
</dbReference>
<dbReference type="InterPro" id="IPR015797">
    <property type="entry name" value="NUDIX_hydrolase-like_dom_sf"/>
</dbReference>
<sequence>MPDFIRTVPPGDDRERLTCPDCGFVAYENPKIVVGSVVSEGGRILLCRRAIEPRRGFWTLPAGYMEMAETVEEGARREAWEEAQARIALEGVMAVYSIARIGQVQVIFRAGFESPGFAPGPESLECRLFAWEELPWEEIAFPSVHWALHRWRALEGQALGAPVGNPAEDPRGMRPMPRQAAL</sequence>
<dbReference type="InterPro" id="IPR029401">
    <property type="entry name" value="Nudix_N"/>
</dbReference>